<evidence type="ECO:0000313" key="1">
    <source>
        <dbReference type="EMBL" id="ADI17369.1"/>
    </source>
</evidence>
<accession>E0XSH8</accession>
<name>E0XSH8_9DELT</name>
<reference evidence="1" key="1">
    <citation type="journal article" date="2011" name="Environ. Microbiol.">
        <title>Time-series analyses of Monterey Bay coastal microbial picoplankton using a 'genome proxy' microarray.</title>
        <authorList>
            <person name="Rich V.I."/>
            <person name="Pham V.D."/>
            <person name="Eppley J."/>
            <person name="Shi Y."/>
            <person name="DeLong E.F."/>
        </authorList>
    </citation>
    <scope>NUCLEOTIDE SEQUENCE</scope>
</reference>
<sequence>MNAELSTSYADWKKAYDDHKWARDEANMKEILVGWCEEDQRIHVCFEVESMEVMQKFMETHAEVIASSGHKQETTVVKILSDA</sequence>
<dbReference type="EMBL" id="GU474862">
    <property type="protein sequence ID" value="ADI17369.1"/>
    <property type="molecule type" value="Genomic_DNA"/>
</dbReference>
<dbReference type="Pfam" id="PF12594">
    <property type="entry name" value="DUF3764"/>
    <property type="match status" value="1"/>
</dbReference>
<dbReference type="InterPro" id="IPR022240">
    <property type="entry name" value="DUF3764"/>
</dbReference>
<proteinExistence type="predicted"/>
<organism evidence="1">
    <name type="scientific">uncultured delta proteobacterium HF0070_30B07</name>
    <dbReference type="NCBI Taxonomy" id="710826"/>
    <lineage>
        <taxon>Bacteria</taxon>
        <taxon>Deltaproteobacteria</taxon>
        <taxon>environmental samples</taxon>
    </lineage>
</organism>
<protein>
    <submittedName>
        <fullName evidence="1">Uncharacterized protein</fullName>
    </submittedName>
</protein>
<dbReference type="AlphaFoldDB" id="E0XSH8"/>